<dbReference type="AlphaFoldDB" id="A0AAE3VF74"/>
<sequence>MQAMKTACIHGRSVLLTIVCSVMFFYVARAQDAPVAVASPLQSTMTAYLVEKAADGTDVLTKVSQVKPGQTIEYALQYSNVSDADLAEVSIVGPVPQGTSYLAGSAMNMGASVPQFSIDDGVTYKPEPLTYKVKLADGSEIEKVATPDMYTQVRWTLEKLSAQQQLTLKYRVQVR</sequence>
<feature type="signal peptide" evidence="1">
    <location>
        <begin position="1"/>
        <end position="30"/>
    </location>
</feature>
<dbReference type="InterPro" id="IPR047589">
    <property type="entry name" value="DUF11_rpt"/>
</dbReference>
<keyword evidence="1" id="KW-0732">Signal</keyword>
<dbReference type="NCBIfam" id="TIGR01451">
    <property type="entry name" value="B_ant_repeat"/>
    <property type="match status" value="1"/>
</dbReference>
<dbReference type="EMBL" id="JAUSVL010000001">
    <property type="protein sequence ID" value="MDQ0289417.1"/>
    <property type="molecule type" value="Genomic_DNA"/>
</dbReference>
<evidence type="ECO:0000256" key="1">
    <source>
        <dbReference type="SAM" id="SignalP"/>
    </source>
</evidence>
<comment type="caution">
    <text evidence="2">The sequence shown here is derived from an EMBL/GenBank/DDBJ whole genome shotgun (WGS) entry which is preliminary data.</text>
</comment>
<gene>
    <name evidence="2" type="ORF">J3R75_001524</name>
</gene>
<organism evidence="2 3">
    <name type="scientific">Oligosphaera ethanolica</name>
    <dbReference type="NCBI Taxonomy" id="760260"/>
    <lineage>
        <taxon>Bacteria</taxon>
        <taxon>Pseudomonadati</taxon>
        <taxon>Lentisphaerota</taxon>
        <taxon>Oligosphaeria</taxon>
        <taxon>Oligosphaerales</taxon>
        <taxon>Oligosphaeraceae</taxon>
        <taxon>Oligosphaera</taxon>
    </lineage>
</organism>
<proteinExistence type="predicted"/>
<dbReference type="Proteomes" id="UP001238163">
    <property type="component" value="Unassembled WGS sequence"/>
</dbReference>
<evidence type="ECO:0000313" key="3">
    <source>
        <dbReference type="Proteomes" id="UP001238163"/>
    </source>
</evidence>
<reference evidence="2" key="1">
    <citation type="submission" date="2023-07" db="EMBL/GenBank/DDBJ databases">
        <title>Genomic Encyclopedia of Type Strains, Phase IV (KMG-IV): sequencing the most valuable type-strain genomes for metagenomic binning, comparative biology and taxonomic classification.</title>
        <authorList>
            <person name="Goeker M."/>
        </authorList>
    </citation>
    <scope>NUCLEOTIDE SEQUENCE</scope>
    <source>
        <strain evidence="2">DSM 24202</strain>
    </source>
</reference>
<evidence type="ECO:0000313" key="2">
    <source>
        <dbReference type="EMBL" id="MDQ0289417.1"/>
    </source>
</evidence>
<dbReference type="RefSeq" id="WP_307260836.1">
    <property type="nucleotide sequence ID" value="NZ_JAUSVL010000001.1"/>
</dbReference>
<keyword evidence="3" id="KW-1185">Reference proteome</keyword>
<feature type="chain" id="PRO_5042234346" evidence="1">
    <location>
        <begin position="31"/>
        <end position="175"/>
    </location>
</feature>
<protein>
    <submittedName>
        <fullName evidence="2">Repeat protein (TIGR01451 family)</fullName>
    </submittedName>
</protein>
<accession>A0AAE3VF74</accession>
<name>A0AAE3VF74_9BACT</name>